<dbReference type="AlphaFoldDB" id="A0A6V7R586"/>
<evidence type="ECO:0000313" key="1">
    <source>
        <dbReference type="EMBL" id="CAD2072541.1"/>
    </source>
</evidence>
<name>A0A6V7R586_9BACL</name>
<protein>
    <submittedName>
        <fullName evidence="1">Uncharacterized protein</fullName>
    </submittedName>
</protein>
<dbReference type="Proteomes" id="UP000521032">
    <property type="component" value="Unassembled WGS sequence"/>
</dbReference>
<gene>
    <name evidence="1" type="ORF">JEOSCH030_00309</name>
</gene>
<evidence type="ECO:0000313" key="2">
    <source>
        <dbReference type="Proteomes" id="UP000521032"/>
    </source>
</evidence>
<organism evidence="1 2">
    <name type="scientific">Phocicoccus schoeneichii</name>
    <dbReference type="NCBI Taxonomy" id="1812261"/>
    <lineage>
        <taxon>Bacteria</taxon>
        <taxon>Bacillati</taxon>
        <taxon>Bacillota</taxon>
        <taxon>Bacilli</taxon>
        <taxon>Bacillales</taxon>
        <taxon>Salinicoccaceae</taxon>
        <taxon>Phocicoccus</taxon>
    </lineage>
</organism>
<reference evidence="1 2" key="1">
    <citation type="submission" date="2020-07" db="EMBL/GenBank/DDBJ databases">
        <authorList>
            <person name="Criscuolo A."/>
        </authorList>
    </citation>
    <scope>NUCLEOTIDE SEQUENCE [LARGE SCALE GENOMIC DNA]</scope>
    <source>
        <strain evidence="2">CIP 111030</strain>
    </source>
</reference>
<accession>A0A6V7R586</accession>
<proteinExistence type="predicted"/>
<dbReference type="EMBL" id="CAJEWE010000006">
    <property type="protein sequence ID" value="CAD2072541.1"/>
    <property type="molecule type" value="Genomic_DNA"/>
</dbReference>
<dbReference type="RefSeq" id="WP_186084947.1">
    <property type="nucleotide sequence ID" value="NZ_BMDB01000001.1"/>
</dbReference>
<comment type="caution">
    <text evidence="1">The sequence shown here is derived from an EMBL/GenBank/DDBJ whole genome shotgun (WGS) entry which is preliminary data.</text>
</comment>
<sequence>MYEKEFILVEGKTLTLKELGSEIESIIGRPVVDLNGKPDRVVVKKPAPEHEFEAFNVTYQVEGSNDFISSVVTTKSKKKLEKYDFINETFKVRLLSYNRRDAE</sequence>
<keyword evidence="2" id="KW-1185">Reference proteome</keyword>